<evidence type="ECO:0000313" key="2">
    <source>
        <dbReference type="Proteomes" id="UP000515264"/>
    </source>
</evidence>
<gene>
    <name evidence="1" type="ORF">Vspart_04182</name>
</gene>
<dbReference type="EMBL" id="CP046269">
    <property type="protein sequence ID" value="QMV16774.1"/>
    <property type="molecule type" value="Genomic_DNA"/>
</dbReference>
<dbReference type="Proteomes" id="UP000515264">
    <property type="component" value="Chromosome 2"/>
</dbReference>
<reference evidence="1 2" key="1">
    <citation type="journal article" date="2020" name="J. Nat. Prod.">
        <title>Genomics-Metabolomics Profiling Disclosed Marine Vibrio spartinae 3.6 as a Producer of a New Branched Side Chain Prodigiosin.</title>
        <authorList>
            <person name="Vitale G.A."/>
            <person name="Sciarretta M."/>
            <person name="Palma Esposito F."/>
            <person name="January G.G."/>
            <person name="Giaccio M."/>
            <person name="Bunk B."/>
            <person name="Sproer C."/>
            <person name="Bajerski F."/>
            <person name="Power D."/>
            <person name="Festa C."/>
            <person name="Monti M.C."/>
            <person name="D'Auria M.V."/>
            <person name="de Pascale D."/>
        </authorList>
    </citation>
    <scope>NUCLEOTIDE SEQUENCE [LARGE SCALE GENOMIC DNA]</scope>
    <source>
        <strain evidence="1 2">3.6</strain>
    </source>
</reference>
<organism evidence="1 2">
    <name type="scientific">Vibrio spartinae</name>
    <dbReference type="NCBI Taxonomy" id="1918945"/>
    <lineage>
        <taxon>Bacteria</taxon>
        <taxon>Pseudomonadati</taxon>
        <taxon>Pseudomonadota</taxon>
        <taxon>Gammaproteobacteria</taxon>
        <taxon>Vibrionales</taxon>
        <taxon>Vibrionaceae</taxon>
        <taxon>Vibrio</taxon>
    </lineage>
</organism>
<protein>
    <submittedName>
        <fullName evidence="1">Uncharacterized protein</fullName>
    </submittedName>
</protein>
<proteinExistence type="predicted"/>
<accession>A0ABX6R5B0</accession>
<name>A0ABX6R5B0_9VIBR</name>
<dbReference type="RefSeq" id="WP_182288765.1">
    <property type="nucleotide sequence ID" value="NZ_CP046269.1"/>
</dbReference>
<sequence length="134" mass="15446">MSVSLNLEIAEGPHAKDIFQVFETIDGVEWGENEKPSSLYFTHTNTNIFIEMEPTRKNIIAEDTDDLNWQVAMRIFFYIDLCHHHALDDVKKFIINLSNMTPILFVLSLHFESLYAVRDQNGLRLMGGFLPNDA</sequence>
<evidence type="ECO:0000313" key="1">
    <source>
        <dbReference type="EMBL" id="QMV16774.1"/>
    </source>
</evidence>
<keyword evidence="2" id="KW-1185">Reference proteome</keyword>